<dbReference type="RefSeq" id="WP_183754816.1">
    <property type="nucleotide sequence ID" value="NZ_JACICC010000020.1"/>
</dbReference>
<keyword evidence="2" id="KW-1185">Reference proteome</keyword>
<protein>
    <submittedName>
        <fullName evidence="1">Uncharacterized protein</fullName>
    </submittedName>
</protein>
<evidence type="ECO:0000313" key="2">
    <source>
        <dbReference type="Proteomes" id="UP000537592"/>
    </source>
</evidence>
<organism evidence="1 2">
    <name type="scientific">Pseudochelatococcus contaminans</name>
    <dbReference type="NCBI Taxonomy" id="1538103"/>
    <lineage>
        <taxon>Bacteria</taxon>
        <taxon>Pseudomonadati</taxon>
        <taxon>Pseudomonadota</taxon>
        <taxon>Alphaproteobacteria</taxon>
        <taxon>Hyphomicrobiales</taxon>
        <taxon>Chelatococcaceae</taxon>
        <taxon>Pseudochelatococcus</taxon>
    </lineage>
</organism>
<reference evidence="1 2" key="1">
    <citation type="submission" date="2020-08" db="EMBL/GenBank/DDBJ databases">
        <title>Genomic Encyclopedia of Type Strains, Phase IV (KMG-IV): sequencing the most valuable type-strain genomes for metagenomic binning, comparative biology and taxonomic classification.</title>
        <authorList>
            <person name="Goeker M."/>
        </authorList>
    </citation>
    <scope>NUCLEOTIDE SEQUENCE [LARGE SCALE GENOMIC DNA]</scope>
    <source>
        <strain evidence="1 2">DSM 28760</strain>
    </source>
</reference>
<evidence type="ECO:0000313" key="1">
    <source>
        <dbReference type="EMBL" id="MBB3811451.1"/>
    </source>
</evidence>
<accession>A0A7W5Z776</accession>
<gene>
    <name evidence="1" type="ORF">FHS81_003566</name>
</gene>
<dbReference type="AlphaFoldDB" id="A0A7W5Z776"/>
<name>A0A7W5Z776_9HYPH</name>
<comment type="caution">
    <text evidence="1">The sequence shown here is derived from an EMBL/GenBank/DDBJ whole genome shotgun (WGS) entry which is preliminary data.</text>
</comment>
<sequence>MAVPVRSTRASVVHHAPAPDPGALPEIYTIRIHFDKLEPYMRDGEMHVFSTVEPFKKGDIVGPIKIDRQMMPRDYPVSR</sequence>
<proteinExistence type="predicted"/>
<dbReference type="EMBL" id="JACICC010000020">
    <property type="protein sequence ID" value="MBB3811451.1"/>
    <property type="molecule type" value="Genomic_DNA"/>
</dbReference>
<dbReference type="Proteomes" id="UP000537592">
    <property type="component" value="Unassembled WGS sequence"/>
</dbReference>